<dbReference type="Proteomes" id="UP001501243">
    <property type="component" value="Unassembled WGS sequence"/>
</dbReference>
<reference evidence="3" key="1">
    <citation type="journal article" date="2019" name="Int. J. Syst. Evol. Microbiol.">
        <title>The Global Catalogue of Microorganisms (GCM) 10K type strain sequencing project: providing services to taxonomists for standard genome sequencing and annotation.</title>
        <authorList>
            <consortium name="The Broad Institute Genomics Platform"/>
            <consortium name="The Broad Institute Genome Sequencing Center for Infectious Disease"/>
            <person name="Wu L."/>
            <person name="Ma J."/>
        </authorList>
    </citation>
    <scope>NUCLEOTIDE SEQUENCE [LARGE SCALE GENOMIC DNA]</scope>
    <source>
        <strain evidence="3">JCM 17841</strain>
    </source>
</reference>
<comment type="caution">
    <text evidence="2">The sequence shown here is derived from an EMBL/GenBank/DDBJ whole genome shotgun (WGS) entry which is preliminary data.</text>
</comment>
<keyword evidence="3" id="KW-1185">Reference proteome</keyword>
<proteinExistence type="predicted"/>
<keyword evidence="1" id="KW-1133">Transmembrane helix</keyword>
<keyword evidence="1" id="KW-0812">Transmembrane</keyword>
<sequence>MKVVAQTDFNLGTKILIYSCVVGFGLLVTWDAIDVPQRKDFERKDFERKDFGHLYFISLPLLLGCITGFFYLIRHRLVLTETCLWQYGFRAKSILLEDIESITEYMGSYLIKDDKTSIRITTDLRHKDTFKNQVIQQFQQLDKARHRIPGQELATEYANKLVQQIRHMVDKGLQSESLIKIAPSLLEQLVEPTYYVVYEHPTHEFLHRAYNTKLSLLKSFTQQYSEDITTSKTDAWILSQSLEWFILCSTDGMFFYANN</sequence>
<keyword evidence="1" id="KW-0472">Membrane</keyword>
<dbReference type="RefSeq" id="WP_208130032.1">
    <property type="nucleotide sequence ID" value="NZ_BAABGQ010000006.1"/>
</dbReference>
<feature type="transmembrane region" description="Helical" evidence="1">
    <location>
        <begin position="15"/>
        <end position="33"/>
    </location>
</feature>
<evidence type="ECO:0000256" key="1">
    <source>
        <dbReference type="SAM" id="Phobius"/>
    </source>
</evidence>
<organism evidence="2 3">
    <name type="scientific">Hymenobacter ginsengisoli</name>
    <dbReference type="NCBI Taxonomy" id="1051626"/>
    <lineage>
        <taxon>Bacteria</taxon>
        <taxon>Pseudomonadati</taxon>
        <taxon>Bacteroidota</taxon>
        <taxon>Cytophagia</taxon>
        <taxon>Cytophagales</taxon>
        <taxon>Hymenobacteraceae</taxon>
        <taxon>Hymenobacter</taxon>
    </lineage>
</organism>
<gene>
    <name evidence="2" type="ORF">GCM10023172_25680</name>
</gene>
<dbReference type="EMBL" id="BAABGQ010000006">
    <property type="protein sequence ID" value="GAA4502373.1"/>
    <property type="molecule type" value="Genomic_DNA"/>
</dbReference>
<accession>A0ABP8QH42</accession>
<evidence type="ECO:0000313" key="3">
    <source>
        <dbReference type="Proteomes" id="UP001501243"/>
    </source>
</evidence>
<evidence type="ECO:0000313" key="2">
    <source>
        <dbReference type="EMBL" id="GAA4502373.1"/>
    </source>
</evidence>
<feature type="transmembrane region" description="Helical" evidence="1">
    <location>
        <begin position="54"/>
        <end position="73"/>
    </location>
</feature>
<protein>
    <submittedName>
        <fullName evidence="2">Uncharacterized protein</fullName>
    </submittedName>
</protein>
<name>A0ABP8QH42_9BACT</name>